<feature type="transmembrane region" description="Helical" evidence="10">
    <location>
        <begin position="353"/>
        <end position="374"/>
    </location>
</feature>
<evidence type="ECO:0000256" key="11">
    <source>
        <dbReference type="SAM" id="MobiDB-lite"/>
    </source>
</evidence>
<name>A0A9W8E1H3_9FUNG</name>
<feature type="region of interest" description="Disordered" evidence="11">
    <location>
        <begin position="730"/>
        <end position="768"/>
    </location>
</feature>
<dbReference type="EMBL" id="JANBPY010001845">
    <property type="protein sequence ID" value="KAJ1958048.1"/>
    <property type="molecule type" value="Genomic_DNA"/>
</dbReference>
<keyword evidence="7 10" id="KW-1133">Transmembrane helix</keyword>
<organism evidence="12 13">
    <name type="scientific">Dispira parvispora</name>
    <dbReference type="NCBI Taxonomy" id="1520584"/>
    <lineage>
        <taxon>Eukaryota</taxon>
        <taxon>Fungi</taxon>
        <taxon>Fungi incertae sedis</taxon>
        <taxon>Zoopagomycota</taxon>
        <taxon>Kickxellomycotina</taxon>
        <taxon>Dimargaritomycetes</taxon>
        <taxon>Dimargaritales</taxon>
        <taxon>Dimargaritaceae</taxon>
        <taxon>Dispira</taxon>
    </lineage>
</organism>
<dbReference type="InterPro" id="IPR026777">
    <property type="entry name" value="PRM1"/>
</dbReference>
<evidence type="ECO:0000256" key="1">
    <source>
        <dbReference type="ARBA" id="ARBA00002512"/>
    </source>
</evidence>
<evidence type="ECO:0000256" key="7">
    <source>
        <dbReference type="ARBA" id="ARBA00022989"/>
    </source>
</evidence>
<dbReference type="Proteomes" id="UP001150925">
    <property type="component" value="Unassembled WGS sequence"/>
</dbReference>
<accession>A0A9W8E1H3</accession>
<feature type="compositionally biased region" description="Low complexity" evidence="11">
    <location>
        <begin position="742"/>
        <end position="768"/>
    </location>
</feature>
<evidence type="ECO:0000256" key="2">
    <source>
        <dbReference type="ARBA" id="ARBA00004127"/>
    </source>
</evidence>
<dbReference type="PANTHER" id="PTHR31030">
    <property type="entry name" value="PLASMA MEMBRANE FUSION PROTEIN PRM1"/>
    <property type="match status" value="1"/>
</dbReference>
<dbReference type="PANTHER" id="PTHR31030:SF1">
    <property type="entry name" value="PLASMA MEMBRANE FUSION PROTEIN PRM1"/>
    <property type="match status" value="1"/>
</dbReference>
<comment type="subcellular location">
    <subcellularLocation>
        <location evidence="3">Cell envelope</location>
    </subcellularLocation>
    <subcellularLocation>
        <location evidence="10">Cell membrane</location>
        <topology evidence="10">Multi-pass membrane protein</topology>
    </subcellularLocation>
    <subcellularLocation>
        <location evidence="2">Endomembrane system</location>
        <topology evidence="2">Multi-pass membrane protein</topology>
    </subcellularLocation>
</comment>
<keyword evidence="9" id="KW-0325">Glycoprotein</keyword>
<evidence type="ECO:0000313" key="12">
    <source>
        <dbReference type="EMBL" id="KAJ1958048.1"/>
    </source>
</evidence>
<keyword evidence="8 10" id="KW-0472">Membrane</keyword>
<evidence type="ECO:0000256" key="6">
    <source>
        <dbReference type="ARBA" id="ARBA00022971"/>
    </source>
</evidence>
<keyword evidence="10" id="KW-1003">Cell membrane</keyword>
<feature type="transmembrane region" description="Helical" evidence="10">
    <location>
        <begin position="879"/>
        <end position="907"/>
    </location>
</feature>
<evidence type="ECO:0000256" key="4">
    <source>
        <dbReference type="ARBA" id="ARBA00010780"/>
    </source>
</evidence>
<protein>
    <recommendedName>
        <fullName evidence="10">Plasma membrane fusion protein PRM1</fullName>
    </recommendedName>
</protein>
<dbReference type="AlphaFoldDB" id="A0A9W8E1H3"/>
<evidence type="ECO:0000256" key="9">
    <source>
        <dbReference type="ARBA" id="ARBA00023180"/>
    </source>
</evidence>
<dbReference type="OrthoDB" id="10248838at2759"/>
<dbReference type="GO" id="GO:0032220">
    <property type="term" value="P:plasma membrane fusion involved in cytogamy"/>
    <property type="evidence" value="ECO:0007669"/>
    <property type="project" value="TreeGrafter"/>
</dbReference>
<dbReference type="GO" id="GO:0043332">
    <property type="term" value="C:mating projection tip"/>
    <property type="evidence" value="ECO:0007669"/>
    <property type="project" value="UniProtKB-UniRule"/>
</dbReference>
<dbReference type="GO" id="GO:0005886">
    <property type="term" value="C:plasma membrane"/>
    <property type="evidence" value="ECO:0007669"/>
    <property type="project" value="UniProtKB-SubCell"/>
</dbReference>
<evidence type="ECO:0000256" key="8">
    <source>
        <dbReference type="ARBA" id="ARBA00023136"/>
    </source>
</evidence>
<comment type="caution">
    <text evidence="10">Lacks conserved residue(s) required for the propagation of feature annotation.</text>
</comment>
<keyword evidence="5 10" id="KW-0812">Transmembrane</keyword>
<reference evidence="12" key="1">
    <citation type="submission" date="2022-07" db="EMBL/GenBank/DDBJ databases">
        <title>Phylogenomic reconstructions and comparative analyses of Kickxellomycotina fungi.</title>
        <authorList>
            <person name="Reynolds N.K."/>
            <person name="Stajich J.E."/>
            <person name="Barry K."/>
            <person name="Grigoriev I.V."/>
            <person name="Crous P."/>
            <person name="Smith M.E."/>
        </authorList>
    </citation>
    <scope>NUCLEOTIDE SEQUENCE</scope>
    <source>
        <strain evidence="12">RSA 1196</strain>
    </source>
</reference>
<dbReference type="GO" id="GO:0012505">
    <property type="term" value="C:endomembrane system"/>
    <property type="evidence" value="ECO:0007669"/>
    <property type="project" value="UniProtKB-SubCell"/>
</dbReference>
<comment type="similarity">
    <text evidence="4 10">Belongs to the PRM1 family.</text>
</comment>
<evidence type="ECO:0000313" key="13">
    <source>
        <dbReference type="Proteomes" id="UP001150925"/>
    </source>
</evidence>
<evidence type="ECO:0000256" key="5">
    <source>
        <dbReference type="ARBA" id="ARBA00022692"/>
    </source>
</evidence>
<feature type="transmembrane region" description="Helical" evidence="10">
    <location>
        <begin position="446"/>
        <end position="468"/>
    </location>
</feature>
<gene>
    <name evidence="12" type="primary">PRM1</name>
    <name evidence="12" type="ORF">IWQ62_004968</name>
</gene>
<proteinExistence type="inferred from homology"/>
<evidence type="ECO:0000256" key="10">
    <source>
        <dbReference type="RuleBase" id="RU366035"/>
    </source>
</evidence>
<keyword evidence="13" id="KW-1185">Reference proteome</keyword>
<evidence type="ECO:0000256" key="3">
    <source>
        <dbReference type="ARBA" id="ARBA00004196"/>
    </source>
</evidence>
<comment type="function">
    <text evidence="1 10">Involved in cell fusion during mating by stabilizing the plasma membrane fusion event.</text>
</comment>
<sequence>MEHPDSPPRPKDLRHRTPPQIILRSGSILNGENLIDFNEQAPSRFSLPKGSPLRNHLHTSTSLEKVSDGPIFSPYLGLKARLSRAWATYLIVLVVCMAVRLLLHVGDVTDFAADLKDDMTRSCQAVERFGNTLLALPQDTAQSTNRMANTAALAVVERTAQGLSLAVTILEEVVVFLLSMIRALEICIADLVVQGSLALLNASIEQMQASVNSLLNKTVEGIKSQVNTVVDVTNKAIEAGNHIFDLALDKNSKIPTVEYPDTSEWKLKIPMAATAGVMSVMNQVPKLKDIQQELLDQVRQPFETLKTHINDSFSRIEVNATLVTVPEAQTITLCDDQPDSSVVDSVATAMHGILYVGAGLLLGIALMLIIINVLKIRWEHSQFVAFVKQFRERESYPFQVAQDTPAMITDLHTYVNRPIVSKINDLIHSRIRNHEKAHLVRWWVDYIVHVPSLACLAAGILGLVTIAIQVQSINQLRSTQTPAFADALDRFREGAMYDLTSEMNATSRNFADTVNGRLSGMELYVNQDLLGPIREGTTSMNRTVGIIINDTREAVTDIFGSTLFREPAMDFVNCAFLTKLESLGVVFDYLGDHATVALPRVDEDILVVGAKPLWKAITAFKEGLVGNYVGQDDEIRHLQRTTVYLPSKQYTQITDVLMTDYFHNSSLPVAQRHLQDVLFGSEDSSTSSEEGKGGVITKRGWVIDNSAKMQVTYPSPWVFPVLALREPPPDFGHFTKQPRSFPQSPSSLPHLLSPSSTTPSVQVPSATTNLAPQSLPSALALYSHDENVVDHRFQYRRQFSSNSSTSTPVPPWPTSGRFLQLVGPSDNQKAIKNLMNNTLEQVRPYSDRDLERALASGGYTGGLIGKLVDKYVRLLTSEYPFLIVLVSTWVIILIVGTVRVFGAWFIWRNVWEQC</sequence>
<comment type="caution">
    <text evidence="12">The sequence shown here is derived from an EMBL/GenBank/DDBJ whole genome shotgun (WGS) entry which is preliminary data.</text>
</comment>
<keyword evidence="6 10" id="KW-0184">Conjugation</keyword>